<evidence type="ECO:0000313" key="2">
    <source>
        <dbReference type="Proteomes" id="UP001065298"/>
    </source>
</evidence>
<gene>
    <name evidence="1" type="ORF">NCS57_00803300</name>
</gene>
<organism evidence="1 2">
    <name type="scientific">Fusarium keratoplasticum</name>
    <dbReference type="NCBI Taxonomy" id="1328300"/>
    <lineage>
        <taxon>Eukaryota</taxon>
        <taxon>Fungi</taxon>
        <taxon>Dikarya</taxon>
        <taxon>Ascomycota</taxon>
        <taxon>Pezizomycotina</taxon>
        <taxon>Sordariomycetes</taxon>
        <taxon>Hypocreomycetidae</taxon>
        <taxon>Hypocreales</taxon>
        <taxon>Nectriaceae</taxon>
        <taxon>Fusarium</taxon>
        <taxon>Fusarium solani species complex</taxon>
    </lineage>
</organism>
<keyword evidence="2" id="KW-1185">Reference proteome</keyword>
<evidence type="ECO:0000313" key="1">
    <source>
        <dbReference type="EMBL" id="KAI8665807.1"/>
    </source>
</evidence>
<proteinExistence type="predicted"/>
<accession>A0ACC0QTB2</accession>
<protein>
    <submittedName>
        <fullName evidence="1">NmrA domain-containing protein</fullName>
    </submittedName>
</protein>
<name>A0ACC0QTB2_9HYPO</name>
<comment type="caution">
    <text evidence="1">The sequence shown here is derived from an EMBL/GenBank/DDBJ whole genome shotgun (WGS) entry which is preliminary data.</text>
</comment>
<dbReference type="EMBL" id="CM046508">
    <property type="protein sequence ID" value="KAI8665807.1"/>
    <property type="molecule type" value="Genomic_DNA"/>
</dbReference>
<sequence length="331" mass="37302">MVTTIAVAGGTRGIGRAIAEAINGKENYDVKVFSRSPNPALEAENGIPIIAIDYTDVDSMTKVLEDNKIDTVISTLFVTFDGKPQVNLIHAAEASKHTRRFIPSIWALTTFLKHFSNNRHKLTNGFTNRQVGERQMTIGQSKLDAVEALEKSTLEYTLFYVGYFLDFWGYPRVQSYQRQNLIVVDIEYNRAAIPGDGNTPVTFTHTFDVAEFVAASLDLPSWEKESYVIGESITWNEFLRLAEEVKGEKFEVTHDSLDLLLSGQITELPSHPSLYSQMPKDQIQTLFATFGVWFEKGLFELKPTNKTLNEVFPKIHARTVKEVLEAGWGKQ</sequence>
<dbReference type="Proteomes" id="UP001065298">
    <property type="component" value="Chromosome 6"/>
</dbReference>
<reference evidence="1" key="1">
    <citation type="submission" date="2022-06" db="EMBL/GenBank/DDBJ databases">
        <title>Fusarium solani species complex genomes reveal bases of compartmentalisation and animal pathogenesis.</title>
        <authorList>
            <person name="Tsai I.J."/>
        </authorList>
    </citation>
    <scope>NUCLEOTIDE SEQUENCE</scope>
    <source>
        <strain evidence="1">Fu6.1</strain>
    </source>
</reference>